<dbReference type="PANTHER" id="PTHR47015:SF3">
    <property type="entry name" value="BPIFA4P PROTEIN-RELATED"/>
    <property type="match status" value="1"/>
</dbReference>
<organism evidence="6 7">
    <name type="scientific">Ceratotherium simum simum</name>
    <name type="common">Southern white rhinoceros</name>
    <dbReference type="NCBI Taxonomy" id="73337"/>
    <lineage>
        <taxon>Eukaryota</taxon>
        <taxon>Metazoa</taxon>
        <taxon>Chordata</taxon>
        <taxon>Craniata</taxon>
        <taxon>Vertebrata</taxon>
        <taxon>Euteleostomi</taxon>
        <taxon>Mammalia</taxon>
        <taxon>Eutheria</taxon>
        <taxon>Laurasiatheria</taxon>
        <taxon>Perissodactyla</taxon>
        <taxon>Rhinocerotidae</taxon>
        <taxon>Ceratotherium</taxon>
    </lineage>
</organism>
<feature type="chain" id="PRO_5047121684" evidence="4">
    <location>
        <begin position="22"/>
        <end position="226"/>
    </location>
</feature>
<keyword evidence="6" id="KW-1185">Reference proteome</keyword>
<keyword evidence="4" id="KW-0732">Signal</keyword>
<reference evidence="7" key="1">
    <citation type="submission" date="2025-08" db="UniProtKB">
        <authorList>
            <consortium name="RefSeq"/>
        </authorList>
    </citation>
    <scope>IDENTIFICATION</scope>
</reference>
<dbReference type="GeneID" id="106800126"/>
<feature type="domain" description="Lipid-binding serum glycoprotein N-terminal" evidence="5">
    <location>
        <begin position="45"/>
        <end position="204"/>
    </location>
</feature>
<feature type="signal peptide" evidence="4">
    <location>
        <begin position="1"/>
        <end position="21"/>
    </location>
</feature>
<evidence type="ECO:0000256" key="4">
    <source>
        <dbReference type="SAM" id="SignalP"/>
    </source>
</evidence>
<evidence type="ECO:0000256" key="2">
    <source>
        <dbReference type="ARBA" id="ARBA00009020"/>
    </source>
</evidence>
<name>A0ABM1DKE9_CERSS</name>
<dbReference type="InterPro" id="IPR017943">
    <property type="entry name" value="Bactericidal_perm-incr_a/b_dom"/>
</dbReference>
<dbReference type="Pfam" id="PF01273">
    <property type="entry name" value="LBP_BPI_CETP"/>
    <property type="match status" value="1"/>
</dbReference>
<dbReference type="PANTHER" id="PTHR47015">
    <property type="entry name" value="BPI FOLD-CONTAINING FAMILY A MEMBER 1"/>
    <property type="match status" value="1"/>
</dbReference>
<evidence type="ECO:0000313" key="7">
    <source>
        <dbReference type="RefSeq" id="XP_014652280.1"/>
    </source>
</evidence>
<dbReference type="InterPro" id="IPR017942">
    <property type="entry name" value="Lipid-bd_serum_glycop_N"/>
</dbReference>
<accession>A0ABM1DKE9</accession>
<evidence type="ECO:0000313" key="6">
    <source>
        <dbReference type="Proteomes" id="UP000694910"/>
    </source>
</evidence>
<comment type="subcellular location">
    <subcellularLocation>
        <location evidence="1">Secreted</location>
    </subcellularLocation>
</comment>
<proteinExistence type="inferred from homology"/>
<evidence type="ECO:0000256" key="1">
    <source>
        <dbReference type="ARBA" id="ARBA00004613"/>
    </source>
</evidence>
<evidence type="ECO:0000256" key="3">
    <source>
        <dbReference type="ARBA" id="ARBA00022525"/>
    </source>
</evidence>
<protein>
    <submittedName>
        <fullName evidence="7">Latherin-like</fullName>
    </submittedName>
</protein>
<dbReference type="Gene3D" id="3.15.10.10">
    <property type="entry name" value="Bactericidal permeability-increasing protein, domain 1"/>
    <property type="match status" value="1"/>
</dbReference>
<sequence>MLKVSGLFILLCGLFVPSSQTIPVDASQITDALTQELIDKKFLSLLGAINLDGLLNTILSQVTGLLNLLTGSLLGNNVAIIRLQDPRLLQLSLHFTPGSKEVELWIPCSSSLYVKLSLLDPLILNVQINIRVQLLLESGIDGKYRLVVGRCRLLPETIQLQSGTLLTPTTSLIVKNIETNLETFIINDLVAELCPFLNSLLSNLDLQLVNDLINLILQNASLQVGI</sequence>
<dbReference type="RefSeq" id="XP_014652280.1">
    <property type="nucleotide sequence ID" value="XM_014796794.1"/>
</dbReference>
<gene>
    <name evidence="7" type="primary">LOC106800126</name>
</gene>
<comment type="similarity">
    <text evidence="2">Belongs to the BPI/LBP/Plunc superfamily. Plunc family.</text>
</comment>
<keyword evidence="3" id="KW-0964">Secreted</keyword>
<dbReference type="InterPro" id="IPR051902">
    <property type="entry name" value="BPI_fold-superfamily_member"/>
</dbReference>
<dbReference type="Proteomes" id="UP000694910">
    <property type="component" value="Unplaced"/>
</dbReference>
<dbReference type="SUPFAM" id="SSF55394">
    <property type="entry name" value="Bactericidal permeability-increasing protein, BPI"/>
    <property type="match status" value="1"/>
</dbReference>
<evidence type="ECO:0000259" key="5">
    <source>
        <dbReference type="Pfam" id="PF01273"/>
    </source>
</evidence>